<evidence type="ECO:0000256" key="5">
    <source>
        <dbReference type="ARBA" id="ARBA00023284"/>
    </source>
</evidence>
<keyword evidence="3" id="KW-0560">Oxidoreductase</keyword>
<dbReference type="GO" id="GO:0016853">
    <property type="term" value="F:isomerase activity"/>
    <property type="evidence" value="ECO:0007669"/>
    <property type="project" value="UniProtKB-KW"/>
</dbReference>
<keyword evidence="6" id="KW-0472">Membrane</keyword>
<keyword evidence="8" id="KW-0413">Isomerase</keyword>
<evidence type="ECO:0000256" key="6">
    <source>
        <dbReference type="SAM" id="Phobius"/>
    </source>
</evidence>
<keyword evidence="9" id="KW-1185">Reference proteome</keyword>
<dbReference type="Proteomes" id="UP000294901">
    <property type="component" value="Unassembled WGS sequence"/>
</dbReference>
<keyword evidence="6" id="KW-1133">Transmembrane helix</keyword>
<dbReference type="AlphaFoldDB" id="A0A4V3C7P4"/>
<dbReference type="GO" id="GO:0016491">
    <property type="term" value="F:oxidoreductase activity"/>
    <property type="evidence" value="ECO:0007669"/>
    <property type="project" value="UniProtKB-KW"/>
</dbReference>
<evidence type="ECO:0000313" key="9">
    <source>
        <dbReference type="Proteomes" id="UP000294901"/>
    </source>
</evidence>
<dbReference type="CDD" id="cd02972">
    <property type="entry name" value="DsbA_family"/>
    <property type="match status" value="1"/>
</dbReference>
<accession>A0A4V3C7P4</accession>
<feature type="domain" description="Thioredoxin-like fold" evidence="7">
    <location>
        <begin position="83"/>
        <end position="231"/>
    </location>
</feature>
<dbReference type="EMBL" id="SNWR01000001">
    <property type="protein sequence ID" value="TDO38418.1"/>
    <property type="molecule type" value="Genomic_DNA"/>
</dbReference>
<dbReference type="RefSeq" id="WP_133872894.1">
    <property type="nucleotide sequence ID" value="NZ_BOMD01000020.1"/>
</dbReference>
<dbReference type="Gene3D" id="3.40.30.10">
    <property type="entry name" value="Glutaredoxin"/>
    <property type="match status" value="1"/>
</dbReference>
<evidence type="ECO:0000259" key="7">
    <source>
        <dbReference type="Pfam" id="PF13462"/>
    </source>
</evidence>
<dbReference type="PANTHER" id="PTHR13887:SF14">
    <property type="entry name" value="DISULFIDE BOND FORMATION PROTEIN D"/>
    <property type="match status" value="1"/>
</dbReference>
<evidence type="ECO:0000256" key="2">
    <source>
        <dbReference type="ARBA" id="ARBA00022729"/>
    </source>
</evidence>
<keyword evidence="2" id="KW-0732">Signal</keyword>
<keyword evidence="4" id="KW-1015">Disulfide bond</keyword>
<gene>
    <name evidence="8" type="ORF">C8E87_2072</name>
</gene>
<reference evidence="8 9" key="1">
    <citation type="submission" date="2019-03" db="EMBL/GenBank/DDBJ databases">
        <title>Sequencing the genomes of 1000 actinobacteria strains.</title>
        <authorList>
            <person name="Klenk H.-P."/>
        </authorList>
    </citation>
    <scope>NUCLEOTIDE SEQUENCE [LARGE SCALE GENOMIC DNA]</scope>
    <source>
        <strain evidence="8 9">DSM 43805</strain>
    </source>
</reference>
<organism evidence="8 9">
    <name type="scientific">Paractinoplanes brasiliensis</name>
    <dbReference type="NCBI Taxonomy" id="52695"/>
    <lineage>
        <taxon>Bacteria</taxon>
        <taxon>Bacillati</taxon>
        <taxon>Actinomycetota</taxon>
        <taxon>Actinomycetes</taxon>
        <taxon>Micromonosporales</taxon>
        <taxon>Micromonosporaceae</taxon>
        <taxon>Paractinoplanes</taxon>
    </lineage>
</organism>
<comment type="similarity">
    <text evidence="1">Belongs to the thioredoxin family. DsbA subfamily.</text>
</comment>
<dbReference type="Pfam" id="PF13462">
    <property type="entry name" value="Thioredoxin_4"/>
    <property type="match status" value="1"/>
</dbReference>
<keyword evidence="5" id="KW-0676">Redox-active center</keyword>
<evidence type="ECO:0000313" key="8">
    <source>
        <dbReference type="EMBL" id="TDO38418.1"/>
    </source>
</evidence>
<dbReference type="InterPro" id="IPR036249">
    <property type="entry name" value="Thioredoxin-like_sf"/>
</dbReference>
<keyword evidence="6" id="KW-0812">Transmembrane</keyword>
<sequence>MSKGNRGRDRAAAQRIVEQQKAAERRRQVTIWTSVGVVAVLLIAGLIGWGVLANQEKKTEASRVSTPSVAVDDGTAFAVGSGPVTVDIYEDFMCPVCNQFEQQTGPAIAQMVTDKKVTVRYHPVSILDRVSNGTQYSTRAAGAVAAAAVDGKFLEYHNVLFENQPAEGTEGLSNDKLIELGRGVGLGDSFATAVSDGTYKPWATKVTETFASRGHNGTPTIVVNGKVVEGPGNTLPTTEVFTQAVTAAAG</sequence>
<comment type="caution">
    <text evidence="8">The sequence shown here is derived from an EMBL/GenBank/DDBJ whole genome shotgun (WGS) entry which is preliminary data.</text>
</comment>
<evidence type="ECO:0000256" key="3">
    <source>
        <dbReference type="ARBA" id="ARBA00023002"/>
    </source>
</evidence>
<dbReference type="SUPFAM" id="SSF52833">
    <property type="entry name" value="Thioredoxin-like"/>
    <property type="match status" value="1"/>
</dbReference>
<proteinExistence type="inferred from homology"/>
<evidence type="ECO:0000256" key="4">
    <source>
        <dbReference type="ARBA" id="ARBA00023157"/>
    </source>
</evidence>
<protein>
    <submittedName>
        <fullName evidence="8">Protein-disulfide isomerase</fullName>
    </submittedName>
</protein>
<dbReference type="PANTHER" id="PTHR13887">
    <property type="entry name" value="GLUTATHIONE S-TRANSFERASE KAPPA"/>
    <property type="match status" value="1"/>
</dbReference>
<evidence type="ECO:0000256" key="1">
    <source>
        <dbReference type="ARBA" id="ARBA00005791"/>
    </source>
</evidence>
<dbReference type="OrthoDB" id="117402at2"/>
<name>A0A4V3C7P4_9ACTN</name>
<feature type="transmembrane region" description="Helical" evidence="6">
    <location>
        <begin position="29"/>
        <end position="52"/>
    </location>
</feature>
<dbReference type="InterPro" id="IPR012336">
    <property type="entry name" value="Thioredoxin-like_fold"/>
</dbReference>